<dbReference type="InterPro" id="IPR004358">
    <property type="entry name" value="Sig_transdc_His_kin-like_C"/>
</dbReference>
<evidence type="ECO:0000256" key="2">
    <source>
        <dbReference type="ARBA" id="ARBA00012438"/>
    </source>
</evidence>
<evidence type="ECO:0000313" key="6">
    <source>
        <dbReference type="Proteomes" id="UP000633814"/>
    </source>
</evidence>
<dbReference type="PANTHER" id="PTHR43065">
    <property type="entry name" value="SENSOR HISTIDINE KINASE"/>
    <property type="match status" value="1"/>
</dbReference>
<evidence type="ECO:0000259" key="4">
    <source>
        <dbReference type="PROSITE" id="PS50109"/>
    </source>
</evidence>
<dbReference type="PROSITE" id="PS50109">
    <property type="entry name" value="HIS_KIN"/>
    <property type="match status" value="1"/>
</dbReference>
<accession>A0ABS8C441</accession>
<dbReference type="EC" id="2.7.13.3" evidence="2"/>
<evidence type="ECO:0000256" key="1">
    <source>
        <dbReference type="ARBA" id="ARBA00000085"/>
    </source>
</evidence>
<dbReference type="Gene3D" id="3.30.565.10">
    <property type="entry name" value="Histidine kinase-like ATPase, C-terminal domain"/>
    <property type="match status" value="1"/>
</dbReference>
<dbReference type="Pfam" id="PF02518">
    <property type="entry name" value="HATPase_c"/>
    <property type="match status" value="1"/>
</dbReference>
<evidence type="ECO:0000256" key="3">
    <source>
        <dbReference type="SAM" id="Coils"/>
    </source>
</evidence>
<keyword evidence="6" id="KW-1185">Reference proteome</keyword>
<reference evidence="5 6" key="1">
    <citation type="submission" date="2021-10" db="EMBL/GenBank/DDBJ databases">
        <title>Alishewanella koreense sp. nov. isolated from seawater of southwestern coast in South Korea and the proposal for the reclassification of Rheinheimera perlucida and Rheinheimera tuosuensis as Arsukibacterium perlucida and Arsukibacterium tuosuensis.</title>
        <authorList>
            <person name="Kim K.H."/>
            <person name="Ruan W."/>
            <person name="Kim K.R."/>
            <person name="Baek J.H."/>
            <person name="Jeon C.O."/>
        </authorList>
    </citation>
    <scope>NUCLEOTIDE SEQUENCE [LARGE SCALE GENOMIC DNA]</scope>
    <source>
        <strain evidence="5 6">16-MA</strain>
    </source>
</reference>
<dbReference type="PANTHER" id="PTHR43065:SF42">
    <property type="entry name" value="TWO-COMPONENT SENSOR PPRA"/>
    <property type="match status" value="1"/>
</dbReference>
<dbReference type="EMBL" id="JAEINI020000005">
    <property type="protein sequence ID" value="MCB5226963.1"/>
    <property type="molecule type" value="Genomic_DNA"/>
</dbReference>
<dbReference type="SMART" id="SM00387">
    <property type="entry name" value="HATPase_c"/>
    <property type="match status" value="1"/>
</dbReference>
<dbReference type="InterPro" id="IPR029016">
    <property type="entry name" value="GAF-like_dom_sf"/>
</dbReference>
<evidence type="ECO:0000313" key="5">
    <source>
        <dbReference type="EMBL" id="MCB5226963.1"/>
    </source>
</evidence>
<dbReference type="RefSeq" id="WP_226751028.1">
    <property type="nucleotide sequence ID" value="NZ_JAEINI020000005.1"/>
</dbReference>
<dbReference type="Pfam" id="PF01590">
    <property type="entry name" value="GAF"/>
    <property type="match status" value="1"/>
</dbReference>
<gene>
    <name evidence="5" type="ORF">JAO78_009070</name>
</gene>
<comment type="caution">
    <text evidence="5">The sequence shown here is derived from an EMBL/GenBank/DDBJ whole genome shotgun (WGS) entry which is preliminary data.</text>
</comment>
<dbReference type="InterPro" id="IPR005467">
    <property type="entry name" value="His_kinase_dom"/>
</dbReference>
<dbReference type="Proteomes" id="UP000633814">
    <property type="component" value="Unassembled WGS sequence"/>
</dbReference>
<dbReference type="GO" id="GO:0016301">
    <property type="term" value="F:kinase activity"/>
    <property type="evidence" value="ECO:0007669"/>
    <property type="project" value="UniProtKB-KW"/>
</dbReference>
<organism evidence="5 6">
    <name type="scientific">Alishewanella maricola</name>
    <dbReference type="NCBI Taxonomy" id="2795740"/>
    <lineage>
        <taxon>Bacteria</taxon>
        <taxon>Pseudomonadati</taxon>
        <taxon>Pseudomonadota</taxon>
        <taxon>Gammaproteobacteria</taxon>
        <taxon>Alteromonadales</taxon>
        <taxon>Alteromonadaceae</taxon>
        <taxon>Alishewanella</taxon>
    </lineage>
</organism>
<sequence length="456" mass="50260">MNNALEGLLLALSMDPLLDSDHRSQAESVLLQTCLQGIKVSRASIWLYSDENSTIACKLLCTQHGISTHDLPTLNRTDYPSYFAALDKKRVITAPDARSDPATCEFNLVYLEPCNIYSLLDVPLRYKGEVIGIICCEQTQQPRLWSDSDAAFVGALSDLYGRIVAAAQRHRYQVQLETANARLESQVQERTQHLQAALEQLKQTQHHLIESEKMASLGSLVVGVAHEINTPIGVALTANSHSQYVLEKVQRTVETGGITKQSLKSAVTDLLQSCNIVERNLERAAGLIQQFKQTALDQAHFELHAIDIDDYISALSSTLQPFCRQHQVELQLQLSSGLSLNTFPGALAQVITNLVTNACLHAFEQATQPALVNITTRVSADQQLCIMVSDNGCGIPRSHQQKIFDPFFTTKRGRGGTGLGLSIVYNIVKQHLKGELSLHSEPAQGCRFSLTIPNLH</sequence>
<dbReference type="Gene3D" id="1.10.287.130">
    <property type="match status" value="1"/>
</dbReference>
<dbReference type="InterPro" id="IPR036890">
    <property type="entry name" value="HATPase_C_sf"/>
</dbReference>
<feature type="domain" description="Histidine kinase" evidence="4">
    <location>
        <begin position="223"/>
        <end position="456"/>
    </location>
</feature>
<dbReference type="SUPFAM" id="SSF55874">
    <property type="entry name" value="ATPase domain of HSP90 chaperone/DNA topoisomerase II/histidine kinase"/>
    <property type="match status" value="1"/>
</dbReference>
<dbReference type="Gene3D" id="3.30.450.40">
    <property type="match status" value="1"/>
</dbReference>
<keyword evidence="5" id="KW-0418">Kinase</keyword>
<dbReference type="SUPFAM" id="SSF55781">
    <property type="entry name" value="GAF domain-like"/>
    <property type="match status" value="1"/>
</dbReference>
<feature type="coiled-coil region" evidence="3">
    <location>
        <begin position="169"/>
        <end position="204"/>
    </location>
</feature>
<comment type="catalytic activity">
    <reaction evidence="1">
        <text>ATP + protein L-histidine = ADP + protein N-phospho-L-histidine.</text>
        <dbReference type="EC" id="2.7.13.3"/>
    </reaction>
</comment>
<dbReference type="CDD" id="cd00075">
    <property type="entry name" value="HATPase"/>
    <property type="match status" value="1"/>
</dbReference>
<dbReference type="SMART" id="SM00065">
    <property type="entry name" value="GAF"/>
    <property type="match status" value="1"/>
</dbReference>
<proteinExistence type="predicted"/>
<dbReference type="PRINTS" id="PR00344">
    <property type="entry name" value="BCTRLSENSOR"/>
</dbReference>
<dbReference type="InterPro" id="IPR003018">
    <property type="entry name" value="GAF"/>
</dbReference>
<name>A0ABS8C441_9ALTE</name>
<dbReference type="InterPro" id="IPR003594">
    <property type="entry name" value="HATPase_dom"/>
</dbReference>
<keyword evidence="3" id="KW-0175">Coiled coil</keyword>
<keyword evidence="5" id="KW-0808">Transferase</keyword>
<protein>
    <recommendedName>
        <fullName evidence="2">histidine kinase</fullName>
        <ecNumber evidence="2">2.7.13.3</ecNumber>
    </recommendedName>
</protein>